<gene>
    <name evidence="2" type="ORF">MMAD_55840</name>
</gene>
<dbReference type="InterPro" id="IPR016676">
    <property type="entry name" value="P_lipid/glycerol_AcTrfase_prd"/>
</dbReference>
<dbReference type="SMART" id="SM00563">
    <property type="entry name" value="PlsC"/>
    <property type="match status" value="1"/>
</dbReference>
<dbReference type="PIRSF" id="PIRSF016753">
    <property type="entry name" value="P_lipid/glycerol_ac_tran_prd"/>
    <property type="match status" value="1"/>
</dbReference>
<dbReference type="EMBL" id="AP022611">
    <property type="protein sequence ID" value="BBZ31289.1"/>
    <property type="molecule type" value="Genomic_DNA"/>
</dbReference>
<evidence type="ECO:0000313" key="3">
    <source>
        <dbReference type="Proteomes" id="UP000466517"/>
    </source>
</evidence>
<dbReference type="CDD" id="cd07987">
    <property type="entry name" value="LPLAT_MGAT-like"/>
    <property type="match status" value="1"/>
</dbReference>
<keyword evidence="2" id="KW-0808">Transferase</keyword>
<evidence type="ECO:0000313" key="2">
    <source>
        <dbReference type="EMBL" id="BBZ31289.1"/>
    </source>
</evidence>
<dbReference type="PANTHER" id="PTHR22753">
    <property type="entry name" value="TRANSMEMBRANE PROTEIN 68"/>
    <property type="match status" value="1"/>
</dbReference>
<dbReference type="Proteomes" id="UP000466517">
    <property type="component" value="Plasmid pJCM13574"/>
</dbReference>
<dbReference type="KEGG" id="mmag:MMAD_55840"/>
<dbReference type="PANTHER" id="PTHR22753:SF14">
    <property type="entry name" value="MONOACYLGLYCEROL_DIACYLGLYCEROL O-ACYLTRANSFERASE"/>
    <property type="match status" value="1"/>
</dbReference>
<dbReference type="GO" id="GO:0016020">
    <property type="term" value="C:membrane"/>
    <property type="evidence" value="ECO:0007669"/>
    <property type="project" value="TreeGrafter"/>
</dbReference>
<dbReference type="InterPro" id="IPR002123">
    <property type="entry name" value="Plipid/glycerol_acylTrfase"/>
</dbReference>
<geneLocation type="plasmid" evidence="3">
    <name>pjcm13574 dna</name>
</geneLocation>
<dbReference type="Pfam" id="PF01553">
    <property type="entry name" value="Acyltransferase"/>
    <property type="match status" value="1"/>
</dbReference>
<sequence>MSTGDEAVKWDPAFTEQVKDKAWPVLKRYFRAEVRGLDALPEVGGALLVGNHSGGSLTPDVVIFGSAFYEKFGYDRPLFTLAHSQVFVGPFEGWLGRLGVIHASRENAASALHSGAAVLVFPGGDYDAYRPTGSANVIDFNGRTGYVRTAIETGVPIVPIVSIGGQETQLFLTRGTGLAKKLGLGRFRVGILPVSIGFPFGVSVFVPPNIPLPAKIVTQVLAPIDVVGEFGKQPDVAEVDAHVRSVMQQALDTLARERRLPFIG</sequence>
<keyword evidence="3" id="KW-1185">Reference proteome</keyword>
<protein>
    <submittedName>
        <fullName evidence="2">Glycerol acyltransferase</fullName>
    </submittedName>
</protein>
<reference evidence="2 3" key="1">
    <citation type="journal article" date="2019" name="Emerg. Microbes Infect.">
        <title>Comprehensive subspecies identification of 175 nontuberculous mycobacteria species based on 7547 genomic profiles.</title>
        <authorList>
            <person name="Matsumoto Y."/>
            <person name="Kinjo T."/>
            <person name="Motooka D."/>
            <person name="Nabeya D."/>
            <person name="Jung N."/>
            <person name="Uechi K."/>
            <person name="Horii T."/>
            <person name="Iida T."/>
            <person name="Fujita J."/>
            <person name="Nakamura S."/>
        </authorList>
    </citation>
    <scope>NUCLEOTIDE SEQUENCE [LARGE SCALE GENOMIC DNA]</scope>
    <source>
        <strain evidence="2 3">JCM 13574</strain>
        <plasmid evidence="3">pjcm13574 dna</plasmid>
    </source>
</reference>
<proteinExistence type="predicted"/>
<keyword evidence="2" id="KW-0614">Plasmid</keyword>
<name>A0A7I7XPY3_9MYCO</name>
<dbReference type="AlphaFoldDB" id="A0A7I7XPY3"/>
<dbReference type="GO" id="GO:0016746">
    <property type="term" value="F:acyltransferase activity"/>
    <property type="evidence" value="ECO:0007669"/>
    <property type="project" value="UniProtKB-KW"/>
</dbReference>
<feature type="domain" description="Phospholipid/glycerol acyltransferase" evidence="1">
    <location>
        <begin position="46"/>
        <end position="165"/>
    </location>
</feature>
<dbReference type="SUPFAM" id="SSF69593">
    <property type="entry name" value="Glycerol-3-phosphate (1)-acyltransferase"/>
    <property type="match status" value="1"/>
</dbReference>
<evidence type="ECO:0000259" key="1">
    <source>
        <dbReference type="SMART" id="SM00563"/>
    </source>
</evidence>
<accession>A0A7I7XPY3</accession>
<organism evidence="2 3">
    <name type="scientific">Mycolicibacterium madagascariense</name>
    <dbReference type="NCBI Taxonomy" id="212765"/>
    <lineage>
        <taxon>Bacteria</taxon>
        <taxon>Bacillati</taxon>
        <taxon>Actinomycetota</taxon>
        <taxon>Actinomycetes</taxon>
        <taxon>Mycobacteriales</taxon>
        <taxon>Mycobacteriaceae</taxon>
        <taxon>Mycolicibacterium</taxon>
    </lineage>
</organism>
<keyword evidence="2" id="KW-0012">Acyltransferase</keyword>
<dbReference type="RefSeq" id="WP_246241398.1">
    <property type="nucleotide sequence ID" value="NZ_AP022611.1"/>
</dbReference>